<proteinExistence type="predicted"/>
<feature type="non-terminal residue" evidence="1">
    <location>
        <position position="50"/>
    </location>
</feature>
<sequence>MIGLLEGSGSNRDTSDDLDRRTGIGMDFDGRDDVAPSTQSQWWPAPKVVT</sequence>
<evidence type="ECO:0000313" key="2">
    <source>
        <dbReference type="Proteomes" id="UP000789525"/>
    </source>
</evidence>
<gene>
    <name evidence="1" type="ORF">ACOLOM_LOCUS11608</name>
</gene>
<organism evidence="1 2">
    <name type="scientific">Acaulospora colombiana</name>
    <dbReference type="NCBI Taxonomy" id="27376"/>
    <lineage>
        <taxon>Eukaryota</taxon>
        <taxon>Fungi</taxon>
        <taxon>Fungi incertae sedis</taxon>
        <taxon>Mucoromycota</taxon>
        <taxon>Glomeromycotina</taxon>
        <taxon>Glomeromycetes</taxon>
        <taxon>Diversisporales</taxon>
        <taxon>Acaulosporaceae</taxon>
        <taxon>Acaulospora</taxon>
    </lineage>
</organism>
<dbReference type="EMBL" id="CAJVPT010042672">
    <property type="protein sequence ID" value="CAG8730548.1"/>
    <property type="molecule type" value="Genomic_DNA"/>
</dbReference>
<comment type="caution">
    <text evidence="1">The sequence shown here is derived from an EMBL/GenBank/DDBJ whole genome shotgun (WGS) entry which is preliminary data.</text>
</comment>
<accession>A0ACA9Q232</accession>
<keyword evidence="2" id="KW-1185">Reference proteome</keyword>
<evidence type="ECO:0000313" key="1">
    <source>
        <dbReference type="EMBL" id="CAG8730548.1"/>
    </source>
</evidence>
<name>A0ACA9Q232_9GLOM</name>
<protein>
    <submittedName>
        <fullName evidence="1">7987_t:CDS:1</fullName>
    </submittedName>
</protein>
<reference evidence="1" key="1">
    <citation type="submission" date="2021-06" db="EMBL/GenBank/DDBJ databases">
        <authorList>
            <person name="Kallberg Y."/>
            <person name="Tangrot J."/>
            <person name="Rosling A."/>
        </authorList>
    </citation>
    <scope>NUCLEOTIDE SEQUENCE</scope>
    <source>
        <strain evidence="1">CL356</strain>
    </source>
</reference>
<dbReference type="Proteomes" id="UP000789525">
    <property type="component" value="Unassembled WGS sequence"/>
</dbReference>